<sequence>MVQEMLLGVAVIQFCVNCDKNSRKKKLFLYICVFFINSFSCPLEFYFSHENCCFLFELLLSYLQLAFKY</sequence>
<dbReference type="Proteomes" id="UP000593567">
    <property type="component" value="Unassembled WGS sequence"/>
</dbReference>
<dbReference type="AlphaFoldDB" id="A0A7J7IXK1"/>
<reference evidence="2" key="1">
    <citation type="submission" date="2020-06" db="EMBL/GenBank/DDBJ databases">
        <title>Draft genome of Bugula neritina, a colonial animal packing powerful symbionts and potential medicines.</title>
        <authorList>
            <person name="Rayko M."/>
        </authorList>
    </citation>
    <scope>NUCLEOTIDE SEQUENCE [LARGE SCALE GENOMIC DNA]</scope>
    <source>
        <strain evidence="2">Kwan_BN1</strain>
    </source>
</reference>
<accession>A0A7J7IXK1</accession>
<dbReference type="EMBL" id="VXIV02003325">
    <property type="protein sequence ID" value="KAF6018256.1"/>
    <property type="molecule type" value="Genomic_DNA"/>
</dbReference>
<evidence type="ECO:0000313" key="3">
    <source>
        <dbReference type="Proteomes" id="UP000593567"/>
    </source>
</evidence>
<name>A0A7J7IXK1_BUGNE</name>
<organism evidence="2 3">
    <name type="scientific">Bugula neritina</name>
    <name type="common">Brown bryozoan</name>
    <name type="synonym">Sertularia neritina</name>
    <dbReference type="NCBI Taxonomy" id="10212"/>
    <lineage>
        <taxon>Eukaryota</taxon>
        <taxon>Metazoa</taxon>
        <taxon>Spiralia</taxon>
        <taxon>Lophotrochozoa</taxon>
        <taxon>Bryozoa</taxon>
        <taxon>Gymnolaemata</taxon>
        <taxon>Cheilostomatida</taxon>
        <taxon>Flustrina</taxon>
        <taxon>Buguloidea</taxon>
        <taxon>Bugulidae</taxon>
        <taxon>Bugula</taxon>
    </lineage>
</organism>
<keyword evidence="1" id="KW-0812">Transmembrane</keyword>
<comment type="caution">
    <text evidence="2">The sequence shown here is derived from an EMBL/GenBank/DDBJ whole genome shotgun (WGS) entry which is preliminary data.</text>
</comment>
<feature type="transmembrane region" description="Helical" evidence="1">
    <location>
        <begin position="27"/>
        <end position="47"/>
    </location>
</feature>
<keyword evidence="1" id="KW-0472">Membrane</keyword>
<evidence type="ECO:0000256" key="1">
    <source>
        <dbReference type="SAM" id="Phobius"/>
    </source>
</evidence>
<proteinExistence type="predicted"/>
<protein>
    <submittedName>
        <fullName evidence="2">Uncharacterized protein</fullName>
    </submittedName>
</protein>
<keyword evidence="1" id="KW-1133">Transmembrane helix</keyword>
<keyword evidence="3" id="KW-1185">Reference proteome</keyword>
<gene>
    <name evidence="2" type="ORF">EB796_023418</name>
</gene>
<evidence type="ECO:0000313" key="2">
    <source>
        <dbReference type="EMBL" id="KAF6018256.1"/>
    </source>
</evidence>